<proteinExistence type="evidence at transcript level"/>
<dbReference type="EMBL" id="GBBK01005599">
    <property type="protein sequence ID" value="JAC18883.1"/>
    <property type="molecule type" value="mRNA"/>
</dbReference>
<dbReference type="AlphaFoldDB" id="A0A023FDD0"/>
<name>A0A023FDD0_AMBCJ</name>
<sequence length="98" mass="11144">MLPVLHSNLRSRRSQLQLVAPVCAAFHPAVLNAGEQSKKTTSCSRRARKTFTTQRPAFVVVDDERCEREAKRHLMSHLNPESTCRGNSNNNNQRCVHF</sequence>
<protein>
    <submittedName>
        <fullName evidence="1">Putative secreted protein</fullName>
    </submittedName>
</protein>
<organism evidence="1">
    <name type="scientific">Amblyomma cajennense</name>
    <name type="common">Cayenne tick</name>
    <name type="synonym">Acarus cajennensis</name>
    <dbReference type="NCBI Taxonomy" id="34607"/>
    <lineage>
        <taxon>Eukaryota</taxon>
        <taxon>Metazoa</taxon>
        <taxon>Ecdysozoa</taxon>
        <taxon>Arthropoda</taxon>
        <taxon>Chelicerata</taxon>
        <taxon>Arachnida</taxon>
        <taxon>Acari</taxon>
        <taxon>Parasitiformes</taxon>
        <taxon>Ixodida</taxon>
        <taxon>Ixodoidea</taxon>
        <taxon>Ixodidae</taxon>
        <taxon>Amblyomminae</taxon>
        <taxon>Amblyomma</taxon>
    </lineage>
</organism>
<reference evidence="1" key="1">
    <citation type="submission" date="2014-03" db="EMBL/GenBank/DDBJ databases">
        <title>The sialotranscriptome of Amblyomma triste, Amblyomma parvum and Amblyomma cajennense ticks, uncovered by 454-based RNA-seq.</title>
        <authorList>
            <person name="Garcia G.R."/>
            <person name="Gardinassi L.G."/>
            <person name="Ribeiro J.M."/>
            <person name="Anatriello E."/>
            <person name="Ferreira B.R."/>
            <person name="Moreira H.N."/>
            <person name="Mafra C."/>
            <person name="Olegario M.M."/>
            <person name="Szabo P.J."/>
            <person name="Miranda-Santos I.K."/>
            <person name="Maruyama S.R."/>
        </authorList>
    </citation>
    <scope>NUCLEOTIDE SEQUENCE</scope>
    <source>
        <strain evidence="1">Uberlandia</strain>
        <tissue evidence="1">Salivary glands</tissue>
    </source>
</reference>
<evidence type="ECO:0000313" key="1">
    <source>
        <dbReference type="EMBL" id="JAC18883.1"/>
    </source>
</evidence>
<accession>A0A023FDD0</accession>